<evidence type="ECO:0000256" key="6">
    <source>
        <dbReference type="ARBA" id="ARBA00023239"/>
    </source>
</evidence>
<dbReference type="HOGENOM" id="CLU_078912_1_0_7"/>
<dbReference type="FunFam" id="3.10.129.10:FF:000001">
    <property type="entry name" value="3-hydroxyacyl-[acyl-carrier-protein] dehydratase FabZ"/>
    <property type="match status" value="1"/>
</dbReference>
<dbReference type="NCBIfam" id="TIGR01750">
    <property type="entry name" value="fabZ"/>
    <property type="match status" value="1"/>
</dbReference>
<feature type="active site" evidence="8">
    <location>
        <position position="55"/>
    </location>
</feature>
<dbReference type="GO" id="GO:0005737">
    <property type="term" value="C:cytoplasm"/>
    <property type="evidence" value="ECO:0007669"/>
    <property type="project" value="UniProtKB-SubCell"/>
</dbReference>
<evidence type="ECO:0000256" key="7">
    <source>
        <dbReference type="ARBA" id="ARBA00025049"/>
    </source>
</evidence>
<dbReference type="RefSeq" id="WP_015334651.1">
    <property type="nucleotide sequence ID" value="NC_020055.1"/>
</dbReference>
<dbReference type="InterPro" id="IPR013114">
    <property type="entry name" value="FabA_FabZ"/>
</dbReference>
<dbReference type="Pfam" id="PF07977">
    <property type="entry name" value="FabA"/>
    <property type="match status" value="1"/>
</dbReference>
<dbReference type="Gene3D" id="3.10.129.10">
    <property type="entry name" value="Hotdog Thioesterase"/>
    <property type="match status" value="1"/>
</dbReference>
<comment type="catalytic activity">
    <reaction evidence="8">
        <text>a (3R)-hydroxyacyl-[ACP] = a (2E)-enoyl-[ACP] + H2O</text>
        <dbReference type="Rhea" id="RHEA:13097"/>
        <dbReference type="Rhea" id="RHEA-COMP:9925"/>
        <dbReference type="Rhea" id="RHEA-COMP:9945"/>
        <dbReference type="ChEBI" id="CHEBI:15377"/>
        <dbReference type="ChEBI" id="CHEBI:78784"/>
        <dbReference type="ChEBI" id="CHEBI:78827"/>
        <dbReference type="EC" id="4.2.1.59"/>
    </reaction>
</comment>
<dbReference type="EMBL" id="FO203522">
    <property type="protein sequence ID" value="CCO22041.1"/>
    <property type="molecule type" value="Genomic_DNA"/>
</dbReference>
<dbReference type="NCBIfam" id="NF000582">
    <property type="entry name" value="PRK00006.1"/>
    <property type="match status" value="1"/>
</dbReference>
<keyword evidence="6 8" id="KW-0456">Lyase</keyword>
<evidence type="ECO:0000256" key="3">
    <source>
        <dbReference type="ARBA" id="ARBA00022516"/>
    </source>
</evidence>
<dbReference type="GO" id="GO:0006633">
    <property type="term" value="P:fatty acid biosynthetic process"/>
    <property type="evidence" value="ECO:0007669"/>
    <property type="project" value="UniProtKB-UniRule"/>
</dbReference>
<dbReference type="PATRIC" id="fig|1121451.3.peg.49"/>
<comment type="similarity">
    <text evidence="8">Belongs to the thioester dehydratase family. FabZ subfamily.</text>
</comment>
<accession>L0R8Y9</accession>
<sequence length="154" mass="16886">MSKNEIDYIDINKIMAMLPHRYPFLLVDRVEELTPGDSIKAYKNVTMNEPFFQGHFPGLPVMPGVLIVEALAQAGGIIVLSTDGLDVTDKVFLFTGIDKVKFRRPVVPGDKLVLDVVKIRSKMGIWKMKCVATVDGEIAVQGEVSAAIVDKGAL</sequence>
<evidence type="ECO:0000313" key="10">
    <source>
        <dbReference type="Proteomes" id="UP000010808"/>
    </source>
</evidence>
<name>L0R8Y9_9BACT</name>
<keyword evidence="4 8" id="KW-0441">Lipid A biosynthesis</keyword>
<evidence type="ECO:0000256" key="1">
    <source>
        <dbReference type="ARBA" id="ARBA00004496"/>
    </source>
</evidence>
<proteinExistence type="inferred from homology"/>
<evidence type="ECO:0000256" key="8">
    <source>
        <dbReference type="HAMAP-Rule" id="MF_00406"/>
    </source>
</evidence>
<protein>
    <recommendedName>
        <fullName evidence="8">3-hydroxyacyl-[acyl-carrier-protein] dehydratase FabZ</fullName>
        <ecNumber evidence="8">4.2.1.59</ecNumber>
    </recommendedName>
    <alternativeName>
        <fullName evidence="8">(3R)-hydroxymyristoyl-[acyl-carrier-protein] dehydratase</fullName>
        <shortName evidence="8">(3R)-hydroxymyristoyl-ACP dehydrase</shortName>
    </alternativeName>
    <alternativeName>
        <fullName evidence="8">Beta-hydroxyacyl-ACP dehydratase</fullName>
    </alternativeName>
</protein>
<dbReference type="HAMAP" id="MF_00406">
    <property type="entry name" value="FabZ"/>
    <property type="match status" value="1"/>
</dbReference>
<gene>
    <name evidence="8 9" type="primary">fabZ</name>
    <name evidence="9" type="ORF">DESAM_10060</name>
</gene>
<comment type="function">
    <text evidence="7 8">Involved in unsaturated fatty acids biosynthesis. Catalyzes the dehydration of short chain beta-hydroxyacyl-ACPs and long chain saturated and unsaturated beta-hydroxyacyl-ACPs.</text>
</comment>
<reference evidence="9 10" key="1">
    <citation type="submission" date="2012-10" db="EMBL/GenBank/DDBJ databases">
        <authorList>
            <person name="Genoscope - CEA"/>
        </authorList>
    </citation>
    <scope>NUCLEOTIDE SEQUENCE [LARGE SCALE GENOMIC DNA]</scope>
    <source>
        <strain evidence="10">AM13 / DSM 14728</strain>
    </source>
</reference>
<dbReference type="STRING" id="1121451.DESAM_10060"/>
<dbReference type="EC" id="4.2.1.59" evidence="8"/>
<comment type="subcellular location">
    <subcellularLocation>
        <location evidence="1 8">Cytoplasm</location>
    </subcellularLocation>
</comment>
<evidence type="ECO:0000256" key="4">
    <source>
        <dbReference type="ARBA" id="ARBA00022556"/>
    </source>
</evidence>
<organism evidence="9 10">
    <name type="scientific">Maridesulfovibrio hydrothermalis AM13 = DSM 14728</name>
    <dbReference type="NCBI Taxonomy" id="1121451"/>
    <lineage>
        <taxon>Bacteria</taxon>
        <taxon>Pseudomonadati</taxon>
        <taxon>Thermodesulfobacteriota</taxon>
        <taxon>Desulfovibrionia</taxon>
        <taxon>Desulfovibrionales</taxon>
        <taxon>Desulfovibrionaceae</taxon>
        <taxon>Maridesulfovibrio</taxon>
    </lineage>
</organism>
<dbReference type="AlphaFoldDB" id="L0R8Y9"/>
<dbReference type="PANTHER" id="PTHR30272">
    <property type="entry name" value="3-HYDROXYACYL-[ACYL-CARRIER-PROTEIN] DEHYDRATASE"/>
    <property type="match status" value="1"/>
</dbReference>
<dbReference type="OrthoDB" id="9772788at2"/>
<dbReference type="InterPro" id="IPR010084">
    <property type="entry name" value="FabZ"/>
</dbReference>
<dbReference type="eggNOG" id="COG0764">
    <property type="taxonomic scope" value="Bacteria"/>
</dbReference>
<evidence type="ECO:0000256" key="2">
    <source>
        <dbReference type="ARBA" id="ARBA00022490"/>
    </source>
</evidence>
<evidence type="ECO:0000313" key="9">
    <source>
        <dbReference type="EMBL" id="CCO22041.1"/>
    </source>
</evidence>
<dbReference type="PANTHER" id="PTHR30272:SF1">
    <property type="entry name" value="3-HYDROXYACYL-[ACYL-CARRIER-PROTEIN] DEHYDRATASE"/>
    <property type="match status" value="1"/>
</dbReference>
<keyword evidence="5 8" id="KW-0443">Lipid metabolism</keyword>
<keyword evidence="10" id="KW-1185">Reference proteome</keyword>
<dbReference type="Proteomes" id="UP000010808">
    <property type="component" value="Chromosome"/>
</dbReference>
<dbReference type="GO" id="GO:0016020">
    <property type="term" value="C:membrane"/>
    <property type="evidence" value="ECO:0007669"/>
    <property type="project" value="GOC"/>
</dbReference>
<dbReference type="KEGG" id="dhy:DESAM_10060"/>
<keyword evidence="2 8" id="KW-0963">Cytoplasm</keyword>
<dbReference type="GO" id="GO:0009245">
    <property type="term" value="P:lipid A biosynthetic process"/>
    <property type="evidence" value="ECO:0007669"/>
    <property type="project" value="UniProtKB-UniRule"/>
</dbReference>
<evidence type="ECO:0000256" key="5">
    <source>
        <dbReference type="ARBA" id="ARBA00023098"/>
    </source>
</evidence>
<keyword evidence="3 8" id="KW-0444">Lipid biosynthesis</keyword>
<dbReference type="GO" id="GO:0019171">
    <property type="term" value="F:(3R)-hydroxyacyl-[acyl-carrier-protein] dehydratase activity"/>
    <property type="evidence" value="ECO:0007669"/>
    <property type="project" value="UniProtKB-EC"/>
</dbReference>
<dbReference type="SUPFAM" id="SSF54637">
    <property type="entry name" value="Thioesterase/thiol ester dehydrase-isomerase"/>
    <property type="match status" value="1"/>
</dbReference>
<dbReference type="CDD" id="cd01288">
    <property type="entry name" value="FabZ"/>
    <property type="match status" value="1"/>
</dbReference>
<dbReference type="InterPro" id="IPR029069">
    <property type="entry name" value="HotDog_dom_sf"/>
</dbReference>